<dbReference type="SUPFAM" id="SSF50978">
    <property type="entry name" value="WD40 repeat-like"/>
    <property type="match status" value="2"/>
</dbReference>
<dbReference type="Pfam" id="PF00805">
    <property type="entry name" value="Pentapeptide"/>
    <property type="match status" value="1"/>
</dbReference>
<dbReference type="Gene3D" id="2.130.10.10">
    <property type="entry name" value="YVTN repeat-like/Quinoprotein amine dehydrogenase"/>
    <property type="match status" value="4"/>
</dbReference>
<dbReference type="InterPro" id="IPR036322">
    <property type="entry name" value="WD40_repeat_dom_sf"/>
</dbReference>
<dbReference type="Gene3D" id="3.40.50.300">
    <property type="entry name" value="P-loop containing nucleotide triphosphate hydrolases"/>
    <property type="match status" value="1"/>
</dbReference>
<dbReference type="InterPro" id="IPR015943">
    <property type="entry name" value="WD40/YVTN_repeat-like_dom_sf"/>
</dbReference>
<feature type="repeat" description="WD" evidence="3">
    <location>
        <begin position="1524"/>
        <end position="1554"/>
    </location>
</feature>
<feature type="repeat" description="WD" evidence="3">
    <location>
        <begin position="1311"/>
        <end position="1352"/>
    </location>
</feature>
<dbReference type="InterPro" id="IPR001680">
    <property type="entry name" value="WD40_rpt"/>
</dbReference>
<feature type="repeat" description="WD" evidence="3">
    <location>
        <begin position="1269"/>
        <end position="1310"/>
    </location>
</feature>
<feature type="repeat" description="WD" evidence="3">
    <location>
        <begin position="1185"/>
        <end position="1226"/>
    </location>
</feature>
<evidence type="ECO:0000256" key="4">
    <source>
        <dbReference type="SAM" id="MobiDB-lite"/>
    </source>
</evidence>
<feature type="compositionally biased region" description="Basic and acidic residues" evidence="4">
    <location>
        <begin position="9"/>
        <end position="22"/>
    </location>
</feature>
<dbReference type="PROSITE" id="PS50082">
    <property type="entry name" value="WD_REPEATS_2"/>
    <property type="match status" value="13"/>
</dbReference>
<dbReference type="Gene3D" id="3.60.21.10">
    <property type="match status" value="1"/>
</dbReference>
<feature type="repeat" description="WD" evidence="3">
    <location>
        <begin position="1397"/>
        <end position="1433"/>
    </location>
</feature>
<dbReference type="SUPFAM" id="SSF52540">
    <property type="entry name" value="P-loop containing nucleoside triphosphate hydrolases"/>
    <property type="match status" value="1"/>
</dbReference>
<dbReference type="Pfam" id="PF00400">
    <property type="entry name" value="WD40"/>
    <property type="match status" value="10"/>
</dbReference>
<dbReference type="EMBL" id="BMPI01000112">
    <property type="protein sequence ID" value="GGM87446.1"/>
    <property type="molecule type" value="Genomic_DNA"/>
</dbReference>
<dbReference type="InterPro" id="IPR054571">
    <property type="entry name" value="NA-iREase3_dom"/>
</dbReference>
<dbReference type="SMART" id="SM00320">
    <property type="entry name" value="WD40"/>
    <property type="match status" value="13"/>
</dbReference>
<evidence type="ECO:0000313" key="6">
    <source>
        <dbReference type="EMBL" id="GGM87446.1"/>
    </source>
</evidence>
<dbReference type="Gene3D" id="2.160.20.80">
    <property type="entry name" value="E3 ubiquitin-protein ligase SopA"/>
    <property type="match status" value="1"/>
</dbReference>
<feature type="domain" description="NACHT" evidence="5">
    <location>
        <begin position="452"/>
        <end position="570"/>
    </location>
</feature>
<dbReference type="Pfam" id="PF22739">
    <property type="entry name" value="NA-iREase3"/>
    <property type="match status" value="1"/>
</dbReference>
<dbReference type="InterPro" id="IPR001646">
    <property type="entry name" value="5peptide_repeat"/>
</dbReference>
<gene>
    <name evidence="6" type="ORF">GCM10007977_106780</name>
</gene>
<evidence type="ECO:0000256" key="3">
    <source>
        <dbReference type="PROSITE-ProRule" id="PRU00221"/>
    </source>
</evidence>
<organism evidence="6 7">
    <name type="scientific">Dactylosporangium sucinum</name>
    <dbReference type="NCBI Taxonomy" id="1424081"/>
    <lineage>
        <taxon>Bacteria</taxon>
        <taxon>Bacillati</taxon>
        <taxon>Actinomycetota</taxon>
        <taxon>Actinomycetes</taxon>
        <taxon>Micromonosporales</taxon>
        <taxon>Micromonosporaceae</taxon>
        <taxon>Dactylosporangium</taxon>
    </lineage>
</organism>
<dbReference type="Pfam" id="PF12894">
    <property type="entry name" value="ANAPC4_WD40"/>
    <property type="match status" value="1"/>
</dbReference>
<dbReference type="RefSeq" id="WP_380020754.1">
    <property type="nucleotide sequence ID" value="NZ_JBHMED010000129.1"/>
</dbReference>
<feature type="region of interest" description="Disordered" evidence="4">
    <location>
        <begin position="1"/>
        <end position="22"/>
    </location>
</feature>
<dbReference type="SUPFAM" id="SSF141571">
    <property type="entry name" value="Pentapeptide repeat-like"/>
    <property type="match status" value="1"/>
</dbReference>
<dbReference type="PRINTS" id="PR00320">
    <property type="entry name" value="GPROTEINBRPT"/>
</dbReference>
<evidence type="ECO:0000256" key="2">
    <source>
        <dbReference type="ARBA" id="ARBA00022737"/>
    </source>
</evidence>
<dbReference type="InterPro" id="IPR007111">
    <property type="entry name" value="NACHT_NTPase"/>
</dbReference>
<feature type="repeat" description="WD" evidence="3">
    <location>
        <begin position="1108"/>
        <end position="1142"/>
    </location>
</feature>
<proteinExistence type="predicted"/>
<dbReference type="PROSITE" id="PS50837">
    <property type="entry name" value="NACHT"/>
    <property type="match status" value="1"/>
</dbReference>
<dbReference type="InterPro" id="IPR027417">
    <property type="entry name" value="P-loop_NTPase"/>
</dbReference>
<dbReference type="PANTHER" id="PTHR22847">
    <property type="entry name" value="WD40 REPEAT PROTEIN"/>
    <property type="match status" value="1"/>
</dbReference>
<dbReference type="InterPro" id="IPR020472">
    <property type="entry name" value="WD40_PAC1"/>
</dbReference>
<dbReference type="PANTHER" id="PTHR22847:SF637">
    <property type="entry name" value="WD REPEAT DOMAIN 5B"/>
    <property type="match status" value="1"/>
</dbReference>
<name>A0A917X7Z2_9ACTN</name>
<dbReference type="SUPFAM" id="SSF56300">
    <property type="entry name" value="Metallo-dependent phosphatases"/>
    <property type="match status" value="1"/>
</dbReference>
<dbReference type="InterPro" id="IPR029052">
    <property type="entry name" value="Metallo-depent_PP-like"/>
</dbReference>
<feature type="repeat" description="WD" evidence="3">
    <location>
        <begin position="1227"/>
        <end position="1262"/>
    </location>
</feature>
<dbReference type="PROSITE" id="PS50294">
    <property type="entry name" value="WD_REPEATS_REGION"/>
    <property type="match status" value="10"/>
</dbReference>
<comment type="caution">
    <text evidence="6">The sequence shown here is derived from an EMBL/GenBank/DDBJ whole genome shotgun (WGS) entry which is preliminary data.</text>
</comment>
<keyword evidence="1 3" id="KW-0853">WD repeat</keyword>
<feature type="repeat" description="WD" evidence="3">
    <location>
        <begin position="1014"/>
        <end position="1055"/>
    </location>
</feature>
<feature type="repeat" description="WD" evidence="3">
    <location>
        <begin position="1482"/>
        <end position="1523"/>
    </location>
</feature>
<feature type="repeat" description="WD" evidence="3">
    <location>
        <begin position="1440"/>
        <end position="1481"/>
    </location>
</feature>
<dbReference type="CDD" id="cd00200">
    <property type="entry name" value="WD40"/>
    <property type="match status" value="2"/>
</dbReference>
<reference evidence="6" key="1">
    <citation type="journal article" date="2014" name="Int. J. Syst. Evol. Microbiol.">
        <title>Complete genome sequence of Corynebacterium casei LMG S-19264T (=DSM 44701T), isolated from a smear-ripened cheese.</title>
        <authorList>
            <consortium name="US DOE Joint Genome Institute (JGI-PGF)"/>
            <person name="Walter F."/>
            <person name="Albersmeier A."/>
            <person name="Kalinowski J."/>
            <person name="Ruckert C."/>
        </authorList>
    </citation>
    <scope>NUCLEOTIDE SEQUENCE</scope>
    <source>
        <strain evidence="6">JCM 19831</strain>
    </source>
</reference>
<keyword evidence="7" id="KW-1185">Reference proteome</keyword>
<dbReference type="Proteomes" id="UP000642070">
    <property type="component" value="Unassembled WGS sequence"/>
</dbReference>
<evidence type="ECO:0000313" key="7">
    <source>
        <dbReference type="Proteomes" id="UP000642070"/>
    </source>
</evidence>
<accession>A0A917X7Z2</accession>
<dbReference type="InterPro" id="IPR019775">
    <property type="entry name" value="WD40_repeat_CS"/>
</dbReference>
<reference evidence="6" key="2">
    <citation type="submission" date="2020-09" db="EMBL/GenBank/DDBJ databases">
        <authorList>
            <person name="Sun Q."/>
            <person name="Ohkuma M."/>
        </authorList>
    </citation>
    <scope>NUCLEOTIDE SEQUENCE</scope>
    <source>
        <strain evidence="6">JCM 19831</strain>
    </source>
</reference>
<protein>
    <recommendedName>
        <fullName evidence="5">NACHT domain-containing protein</fullName>
    </recommendedName>
</protein>
<sequence>MLQLAGLPEFHKPDGGPGERSDDAFRIMLGDGLPRPDLVLVTGNLARRGRKWEYDQALRYLGEIAERFELPPRRVVLVPGEGDINREAAASYFLQRAAEDEEAEPPYWPKWTQFAAMFGRFYHDVADVSFAPGEPWSLFEQPDLKVVVAGVNSTMAHSHRDEDGYGLIGEQQAQWFQSRLPRYEGMGWLRVGLLHHQAELRDAELLDRLIAPQLNLVLDGSGGVELLRVAPEGLTRWTAPGGRLVREDLPAALDAVHATFPSAGRTPAPVETIQPGGRARRVEEFADRVKEICALRHGGATIVTVPATAKAPMYLRVSSVEDSFVTQRPVGLAENGVTERIIDQFVQHVHQDFAAADPYLVSEFVYSGAPAGEQLVALARKRGVNLRSFVEYQGLMDLRSYLARQTERLENSRLYPPATYVPQRYRVIGAPGEVRDGLLEQVFGWMETDDQQFALVLGDFGLGKTFLLQELARRMPERLPHLVPMLLELRTLEKARSVDELVAQHLAFSGEKRINLDAFRYMLRSGRIVLMFDGFDELALRVSYDRAADRLQTLLQGLEGRAKLVISSRSQHFMSTQQVLTALGERVERVRSSHLVELVDFTDEQIREYLIRLFGGDHRKADARLDLIREIRDLLGLSRNPRMLGFIANLDEARLRRVHAREGSISSADLYRELLDHWFRHEDWRASPRGATPVLTTDDRWRAVRALAMRLWQQIEWTVAVSELEEETAQALGPLADRFLDEDQAAQLVGSGTLLVRDDEGRFGFVHQSVLEWLIAAEAARQLQGPDRNPAVLGHRPISALMADFFAGLVGRGPAVEWARQVLDSVTASDVAKKNALLVQDRVGVQHATQARLSGQNLRGSLIAGNDFSEADLAGADLTSARLVQSDLSRASLRSAQFVGAALDRVRLVGADLAGADFSEARLVATDLSGTVLTGSRWTGASLINVTADPAALHGPELAEAAVAGRDPVVMQRPPAVAPARSVAFSPNGRLVAYGMGLTVVVAGPQGGRIHRTLSGHTGEITSVAFSPDGGLLASAALDGTVRVWRTDDVTLRETFAEPAGPVQAVAFSPDGTLLAAGGEDGTLYLWRVANGVLHRTLGSEDAAGPGVTAVAFSPDGTLLTAAAGDGLVRMWNVADGTRGRTLHVSSRPVQALAFNADGTLLATGSGDGKARLWRVGDGALRDEIAAHIRVVLGVALSPDGTELATCGGDGLVRLWNVADGSVVANLSGHDDEVLAAAYSPDGDLLATAGTDGTVRIWTVSSHSGRFAFGGRQNDINDLAATGDGRLLAAGTDDGRVRLWRLAGGTSTVLHRDHTDGVFGVGFSPDGALVAVGGAKGTVQLRRLADGELHASPAGAPHGGPVRKLVFNHGGDLLATAAGEGRIRLWRVADAARVNTIASPTRTVAGLAFTRDDRTLVVAGGDETIQLWHIDDGTWGEPLLTGRTRVVSALAFNAAGSLLASGGSDGTLQLWQYADRAHVATLAAHRGWVHSVAFSPDGTAFATAGQDETVRVWRTADGAPLATLTGHTGAVYDVTYCAGGLLASSGADGVILLWRPPSPVPAATLISFDQDGWATVLPDGRYKLDGEPGEAMWWAIKLCRYGPGQLDAPVDRSIRRLPVEAPLRW</sequence>
<evidence type="ECO:0000256" key="1">
    <source>
        <dbReference type="ARBA" id="ARBA00022574"/>
    </source>
</evidence>
<feature type="repeat" description="WD" evidence="3">
    <location>
        <begin position="1355"/>
        <end position="1396"/>
    </location>
</feature>
<feature type="repeat" description="WD" evidence="3">
    <location>
        <begin position="1056"/>
        <end position="1097"/>
    </location>
</feature>
<dbReference type="Pfam" id="PF05729">
    <property type="entry name" value="NACHT"/>
    <property type="match status" value="1"/>
</dbReference>
<keyword evidence="2" id="KW-0677">Repeat</keyword>
<dbReference type="InterPro" id="IPR024977">
    <property type="entry name" value="Apc4-like_WD40_dom"/>
</dbReference>
<feature type="repeat" description="WD" evidence="3">
    <location>
        <begin position="1143"/>
        <end position="1184"/>
    </location>
</feature>
<dbReference type="PROSITE" id="PS00678">
    <property type="entry name" value="WD_REPEATS_1"/>
    <property type="match status" value="2"/>
</dbReference>
<evidence type="ECO:0000259" key="5">
    <source>
        <dbReference type="PROSITE" id="PS50837"/>
    </source>
</evidence>